<reference evidence="1 2" key="1">
    <citation type="journal article" date="2019" name="Nat. Med.">
        <title>A library of human gut bacterial isolates paired with longitudinal multiomics data enables mechanistic microbiome research.</title>
        <authorList>
            <person name="Poyet M."/>
            <person name="Groussin M."/>
            <person name="Gibbons S.M."/>
            <person name="Avila-Pacheco J."/>
            <person name="Jiang X."/>
            <person name="Kearney S.M."/>
            <person name="Perrotta A.R."/>
            <person name="Berdy B."/>
            <person name="Zhao S."/>
            <person name="Lieberman T.D."/>
            <person name="Swanson P.K."/>
            <person name="Smith M."/>
            <person name="Roesemann S."/>
            <person name="Alexander J.E."/>
            <person name="Rich S.A."/>
            <person name="Livny J."/>
            <person name="Vlamakis H."/>
            <person name="Clish C."/>
            <person name="Bullock K."/>
            <person name="Deik A."/>
            <person name="Scott J."/>
            <person name="Pierce K.A."/>
            <person name="Xavier R.J."/>
            <person name="Alm E.J."/>
        </authorList>
    </citation>
    <scope>NUCLEOTIDE SEQUENCE [LARGE SCALE GENOMIC DNA]</scope>
    <source>
        <strain evidence="1 2">BIOML-A41</strain>
    </source>
</reference>
<gene>
    <name evidence="1" type="ORF">GKD59_21845</name>
</gene>
<dbReference type="EMBL" id="WKLT01000037">
    <property type="protein sequence ID" value="MRY60494.1"/>
    <property type="molecule type" value="Genomic_DNA"/>
</dbReference>
<evidence type="ECO:0000313" key="1">
    <source>
        <dbReference type="EMBL" id="MRY60494.1"/>
    </source>
</evidence>
<evidence type="ECO:0000313" key="2">
    <source>
        <dbReference type="Proteomes" id="UP000463337"/>
    </source>
</evidence>
<dbReference type="Pfam" id="PF25681">
    <property type="entry name" value="Phage_TTP_17"/>
    <property type="match status" value="1"/>
</dbReference>
<protein>
    <recommendedName>
        <fullName evidence="3">Phage tail protein</fullName>
    </recommendedName>
</protein>
<organism evidence="1 2">
    <name type="scientific">Parabacteroides distasonis</name>
    <dbReference type="NCBI Taxonomy" id="823"/>
    <lineage>
        <taxon>Bacteria</taxon>
        <taxon>Pseudomonadati</taxon>
        <taxon>Bacteroidota</taxon>
        <taxon>Bacteroidia</taxon>
        <taxon>Bacteroidales</taxon>
        <taxon>Tannerellaceae</taxon>
        <taxon>Parabacteroides</taxon>
    </lineage>
</organism>
<dbReference type="AlphaFoldDB" id="A0A7K0GMY3"/>
<sequence>MPVTSTNLIQGPATVYVAPFGTPEPATIATAPAAAWVDVGGTKGGLELNISSEFATLTVDQIVDIIESRRTGREVTTKTTLAEATLQNIAQATANTAPVANVLELDDGLAAFKPAYSAILIDGIAPGGFRRRIIVRKTLSTDAVGVGYKKDDQTVVPVTWKLHWVSTVIKPLKIEDATS</sequence>
<comment type="caution">
    <text evidence="1">The sequence shown here is derived from an EMBL/GenBank/DDBJ whole genome shotgun (WGS) entry which is preliminary data.</text>
</comment>
<dbReference type="Proteomes" id="UP000463337">
    <property type="component" value="Unassembled WGS sequence"/>
</dbReference>
<dbReference type="RefSeq" id="WP_151877614.1">
    <property type="nucleotide sequence ID" value="NZ_WKLT01000037.1"/>
</dbReference>
<name>A0A7K0GMY3_PARDI</name>
<dbReference type="InterPro" id="IPR058154">
    <property type="entry name" value="Bxb1_TTP-like"/>
</dbReference>
<evidence type="ECO:0008006" key="3">
    <source>
        <dbReference type="Google" id="ProtNLM"/>
    </source>
</evidence>
<accession>A0A7K0GMY3</accession>
<proteinExistence type="predicted"/>